<dbReference type="EMBL" id="CM037616">
    <property type="protein sequence ID" value="KAH7991539.1"/>
    <property type="molecule type" value="Genomic_DNA"/>
</dbReference>
<protein>
    <submittedName>
        <fullName evidence="1">Uncharacterized protein</fullName>
    </submittedName>
</protein>
<name>A0ACB8EFT2_9SAUR</name>
<evidence type="ECO:0000313" key="2">
    <source>
        <dbReference type="Proteomes" id="UP000827872"/>
    </source>
</evidence>
<gene>
    <name evidence="1" type="ORF">K3G42_007140</name>
</gene>
<dbReference type="Proteomes" id="UP000827872">
    <property type="component" value="Linkage Group LG03"/>
</dbReference>
<proteinExistence type="predicted"/>
<organism evidence="1 2">
    <name type="scientific">Sphaerodactylus townsendi</name>
    <dbReference type="NCBI Taxonomy" id="933632"/>
    <lineage>
        <taxon>Eukaryota</taxon>
        <taxon>Metazoa</taxon>
        <taxon>Chordata</taxon>
        <taxon>Craniata</taxon>
        <taxon>Vertebrata</taxon>
        <taxon>Euteleostomi</taxon>
        <taxon>Lepidosauria</taxon>
        <taxon>Squamata</taxon>
        <taxon>Bifurcata</taxon>
        <taxon>Gekkota</taxon>
        <taxon>Sphaerodactylidae</taxon>
        <taxon>Sphaerodactylus</taxon>
    </lineage>
</organism>
<sequence>MKGKVRVEELERRGLVRTGVKTSGGSRGGDPIGCLERTSIGVGSGWLILQSPCERLGWLGRRPACGCAEASKDQGSSQEASDDASQHSHLPLSSQQLQAASSTAAETSQLGGDRDQHLSMLDAMLRNQEALQKILMNQDTLKGLVDRLMKAVTSIEERVHTIEREMGLLSRFMEELNTVDTETNWG</sequence>
<comment type="caution">
    <text evidence="1">The sequence shown here is derived from an EMBL/GenBank/DDBJ whole genome shotgun (WGS) entry which is preliminary data.</text>
</comment>
<keyword evidence="2" id="KW-1185">Reference proteome</keyword>
<evidence type="ECO:0000313" key="1">
    <source>
        <dbReference type="EMBL" id="KAH7991539.1"/>
    </source>
</evidence>
<reference evidence="1" key="1">
    <citation type="submission" date="2021-08" db="EMBL/GenBank/DDBJ databases">
        <title>The first chromosome-level gecko genome reveals the dynamic sex chromosomes of Neotropical dwarf geckos (Sphaerodactylidae: Sphaerodactylus).</title>
        <authorList>
            <person name="Pinto B.J."/>
            <person name="Keating S.E."/>
            <person name="Gamble T."/>
        </authorList>
    </citation>
    <scope>NUCLEOTIDE SEQUENCE</scope>
    <source>
        <strain evidence="1">TG3544</strain>
    </source>
</reference>
<accession>A0ACB8EFT2</accession>